<comment type="caution">
    <text evidence="7">The sequence shown here is derived from an EMBL/GenBank/DDBJ whole genome shotgun (WGS) entry which is preliminary data.</text>
</comment>
<evidence type="ECO:0000313" key="7">
    <source>
        <dbReference type="EMBL" id="NRQ41266.1"/>
    </source>
</evidence>
<dbReference type="PANTHER" id="PTHR30469:SF16">
    <property type="entry name" value="HAE1 FAMILY EFFLUX PUMP MFP COMPONENT"/>
    <property type="match status" value="1"/>
</dbReference>
<sequence length="350" mass="38229">MAKLHSKLIWVILIALLVFIGYLYWLPGQKTDNRRATAAVAVSTSKVETKPMIRSVNSLGTGIANQSIQLIAPTSDFISELNIREGKAVKRGEVIAKLQDVDERARVTELEGILAEQKRQLDRLKNLANTQATAQSLLDEQITRVNTTLAQLNSAKAQLAQMTITAPFAGYLGLRQVSEGAYVSSGTVITTLDDLSTLRVAFSVAEHYLADIKPGMPLTVTNAAYGNISFAGKVSAIDTRLDPITRTVTVHGALVNDDVRLRPGMLLNVKLELDNRIAMQISEKALVPQQQKQFVYRVNENNTVSQTEVTIGQREPGWVEILSGLEEGDEVVVEGIQKLRSGITINRVGG</sequence>
<dbReference type="AlphaFoldDB" id="A0A7Y5EHI1"/>
<feature type="domain" description="YknX-like C-terminal permuted SH3-like" evidence="6">
    <location>
        <begin position="280"/>
        <end position="345"/>
    </location>
</feature>
<feature type="transmembrane region" description="Helical" evidence="3">
    <location>
        <begin position="7"/>
        <end position="25"/>
    </location>
</feature>
<organism evidence="7 8">
    <name type="scientific">Rheinheimera lutimaris</name>
    <dbReference type="NCBI Taxonomy" id="2740584"/>
    <lineage>
        <taxon>Bacteria</taxon>
        <taxon>Pseudomonadati</taxon>
        <taxon>Pseudomonadota</taxon>
        <taxon>Gammaproteobacteria</taxon>
        <taxon>Chromatiales</taxon>
        <taxon>Chromatiaceae</taxon>
        <taxon>Rheinheimera</taxon>
    </lineage>
</organism>
<dbReference type="FunFam" id="2.40.30.170:FF:000010">
    <property type="entry name" value="Efflux RND transporter periplasmic adaptor subunit"/>
    <property type="match status" value="1"/>
</dbReference>
<dbReference type="SUPFAM" id="SSF111369">
    <property type="entry name" value="HlyD-like secretion proteins"/>
    <property type="match status" value="1"/>
</dbReference>
<dbReference type="InterPro" id="IPR006143">
    <property type="entry name" value="RND_pump_MFP"/>
</dbReference>
<dbReference type="Pfam" id="PF25917">
    <property type="entry name" value="BSH_RND"/>
    <property type="match status" value="1"/>
</dbReference>
<evidence type="ECO:0000259" key="5">
    <source>
        <dbReference type="Pfam" id="PF25954"/>
    </source>
</evidence>
<gene>
    <name evidence="7" type="ORF">HRH59_01565</name>
</gene>
<protein>
    <submittedName>
        <fullName evidence="7">Efflux RND transporter periplasmic adaptor subunit</fullName>
    </submittedName>
</protein>
<dbReference type="PANTHER" id="PTHR30469">
    <property type="entry name" value="MULTIDRUG RESISTANCE PROTEIN MDTA"/>
    <property type="match status" value="1"/>
</dbReference>
<dbReference type="NCBIfam" id="TIGR01730">
    <property type="entry name" value="RND_mfp"/>
    <property type="match status" value="1"/>
</dbReference>
<keyword evidence="8" id="KW-1185">Reference proteome</keyword>
<dbReference type="InterPro" id="IPR058637">
    <property type="entry name" value="YknX-like_C"/>
</dbReference>
<evidence type="ECO:0000256" key="2">
    <source>
        <dbReference type="SAM" id="Coils"/>
    </source>
</evidence>
<accession>A0A7Y5EHI1</accession>
<dbReference type="Proteomes" id="UP000523161">
    <property type="component" value="Unassembled WGS sequence"/>
</dbReference>
<feature type="domain" description="CusB-like beta-barrel" evidence="5">
    <location>
        <begin position="200"/>
        <end position="272"/>
    </location>
</feature>
<dbReference type="Pfam" id="PF25954">
    <property type="entry name" value="Beta-barrel_RND_2"/>
    <property type="match status" value="1"/>
</dbReference>
<feature type="domain" description="Multidrug resistance protein MdtA-like barrel-sandwich hybrid" evidence="4">
    <location>
        <begin position="78"/>
        <end position="187"/>
    </location>
</feature>
<comment type="similarity">
    <text evidence="1">Belongs to the membrane fusion protein (MFP) (TC 8.A.1) family.</text>
</comment>
<evidence type="ECO:0000256" key="1">
    <source>
        <dbReference type="ARBA" id="ARBA00009477"/>
    </source>
</evidence>
<evidence type="ECO:0000259" key="6">
    <source>
        <dbReference type="Pfam" id="PF25989"/>
    </source>
</evidence>
<feature type="coiled-coil region" evidence="2">
    <location>
        <begin position="107"/>
        <end position="134"/>
    </location>
</feature>
<dbReference type="Gene3D" id="1.10.287.470">
    <property type="entry name" value="Helix hairpin bin"/>
    <property type="match status" value="1"/>
</dbReference>
<dbReference type="Gene3D" id="2.40.420.20">
    <property type="match status" value="1"/>
</dbReference>
<dbReference type="GO" id="GO:0015562">
    <property type="term" value="F:efflux transmembrane transporter activity"/>
    <property type="evidence" value="ECO:0007669"/>
    <property type="project" value="TreeGrafter"/>
</dbReference>
<evidence type="ECO:0000313" key="8">
    <source>
        <dbReference type="Proteomes" id="UP000523161"/>
    </source>
</evidence>
<keyword evidence="3" id="KW-1133">Transmembrane helix</keyword>
<reference evidence="7 8" key="1">
    <citation type="submission" date="2020-06" db="EMBL/GenBank/DDBJ databases">
        <title>Rheinheimera sp. nov., a marine bacterium isolated from coastal.</title>
        <authorList>
            <person name="Yu Q."/>
            <person name="Qi Y."/>
            <person name="Pu J."/>
        </authorList>
    </citation>
    <scope>NUCLEOTIDE SEQUENCE [LARGE SCALE GENOMIC DNA]</scope>
    <source>
        <strain evidence="7 8">YQF-2</strain>
    </source>
</reference>
<keyword evidence="3" id="KW-0472">Membrane</keyword>
<dbReference type="InterPro" id="IPR058625">
    <property type="entry name" value="MdtA-like_BSH"/>
</dbReference>
<dbReference type="Gene3D" id="2.40.30.170">
    <property type="match status" value="1"/>
</dbReference>
<keyword evidence="2" id="KW-0175">Coiled coil</keyword>
<dbReference type="InterPro" id="IPR058792">
    <property type="entry name" value="Beta-barrel_RND_2"/>
</dbReference>
<name>A0A7Y5EHI1_9GAMM</name>
<evidence type="ECO:0000259" key="4">
    <source>
        <dbReference type="Pfam" id="PF25917"/>
    </source>
</evidence>
<dbReference type="RefSeq" id="WP_173499523.1">
    <property type="nucleotide sequence ID" value="NZ_JABSOD010000002.1"/>
</dbReference>
<dbReference type="Gene3D" id="2.40.50.100">
    <property type="match status" value="1"/>
</dbReference>
<dbReference type="EMBL" id="JABSOD010000002">
    <property type="protein sequence ID" value="NRQ41266.1"/>
    <property type="molecule type" value="Genomic_DNA"/>
</dbReference>
<evidence type="ECO:0000256" key="3">
    <source>
        <dbReference type="SAM" id="Phobius"/>
    </source>
</evidence>
<proteinExistence type="inferred from homology"/>
<dbReference type="Pfam" id="PF25989">
    <property type="entry name" value="YknX_C"/>
    <property type="match status" value="1"/>
</dbReference>
<keyword evidence="3" id="KW-0812">Transmembrane</keyword>
<dbReference type="GO" id="GO:1990281">
    <property type="term" value="C:efflux pump complex"/>
    <property type="evidence" value="ECO:0007669"/>
    <property type="project" value="TreeGrafter"/>
</dbReference>